<dbReference type="RefSeq" id="WP_377382300.1">
    <property type="nucleotide sequence ID" value="NZ_JBHSSW010000066.1"/>
</dbReference>
<dbReference type="CDD" id="cd00198">
    <property type="entry name" value="vWFA"/>
    <property type="match status" value="1"/>
</dbReference>
<dbReference type="Proteomes" id="UP001596303">
    <property type="component" value="Unassembled WGS sequence"/>
</dbReference>
<dbReference type="PROSITE" id="PS50234">
    <property type="entry name" value="VWFA"/>
    <property type="match status" value="1"/>
</dbReference>
<comment type="caution">
    <text evidence="3">The sequence shown here is derived from an EMBL/GenBank/DDBJ whole genome shotgun (WGS) entry which is preliminary data.</text>
</comment>
<feature type="transmembrane region" description="Helical" evidence="1">
    <location>
        <begin position="16"/>
        <end position="35"/>
    </location>
</feature>
<evidence type="ECO:0000259" key="2">
    <source>
        <dbReference type="PROSITE" id="PS50234"/>
    </source>
</evidence>
<dbReference type="InterPro" id="IPR002035">
    <property type="entry name" value="VWF_A"/>
</dbReference>
<dbReference type="EMBL" id="JBHSSW010000066">
    <property type="protein sequence ID" value="MFC6200203.1"/>
    <property type="molecule type" value="Genomic_DNA"/>
</dbReference>
<feature type="domain" description="VWFA" evidence="2">
    <location>
        <begin position="143"/>
        <end position="412"/>
    </location>
</feature>
<keyword evidence="1" id="KW-1133">Transmembrane helix</keyword>
<dbReference type="InterPro" id="IPR028087">
    <property type="entry name" value="Tad_N"/>
</dbReference>
<accession>A0ABW1SFA2</accession>
<keyword evidence="1" id="KW-0472">Membrane</keyword>
<keyword evidence="4" id="KW-1185">Reference proteome</keyword>
<dbReference type="Gene3D" id="3.40.50.410">
    <property type="entry name" value="von Willebrand factor, type A domain"/>
    <property type="match status" value="1"/>
</dbReference>
<dbReference type="SUPFAM" id="SSF53300">
    <property type="entry name" value="vWA-like"/>
    <property type="match status" value="1"/>
</dbReference>
<sequence length="423" mass="46188">MKHHLTGFIENKRANITVTFALTLIPMLVVVGIAMDFSRTESSSAHVQYALDGAVLAAARELQENAKDDDIGTVAQKYFDSTVSANNLSADCGGLSLSIDRKNSQVLAEVNCRQNTTLAGLVGIGELDFKRTAETDYGVGKLDVVFMFDTSGSMGNQGRMTDLKAAAKDAVQTIFKSKVEEPDDVRIAVSTYATAVNVGEEYFEAVTNEEPNKTECGEWRRRGYSNQYYCAWYRQVTSTCVTGREGSQKYTDAAPGANSWIEYDTTSCNSATITPLTHIQGRVISAIETLPTSGSTAGHLGIAWSWYLISPKWSSIWPSSAKPRGYDDDDTSKVAILMTDGEFNLDYMSGGGSFDHAEKFCDAMKAEDILIYTVAFRAPKKGEEILSYCASSDEYAFKASNGEQLADAYQKIATTISDLRLSK</sequence>
<protein>
    <submittedName>
        <fullName evidence="3">Pilus assembly protein TadG-related protein</fullName>
    </submittedName>
</protein>
<evidence type="ECO:0000256" key="1">
    <source>
        <dbReference type="SAM" id="Phobius"/>
    </source>
</evidence>
<evidence type="ECO:0000313" key="3">
    <source>
        <dbReference type="EMBL" id="MFC6200203.1"/>
    </source>
</evidence>
<organism evidence="3 4">
    <name type="scientific">Ponticaulis profundi</name>
    <dbReference type="NCBI Taxonomy" id="2665222"/>
    <lineage>
        <taxon>Bacteria</taxon>
        <taxon>Pseudomonadati</taxon>
        <taxon>Pseudomonadota</taxon>
        <taxon>Alphaproteobacteria</taxon>
        <taxon>Hyphomonadales</taxon>
        <taxon>Hyphomonadaceae</taxon>
        <taxon>Ponticaulis</taxon>
    </lineage>
</organism>
<proteinExistence type="predicted"/>
<dbReference type="Pfam" id="PF13400">
    <property type="entry name" value="Tad"/>
    <property type="match status" value="1"/>
</dbReference>
<gene>
    <name evidence="3" type="ORF">ACFQDM_19185</name>
</gene>
<reference evidence="4" key="1">
    <citation type="journal article" date="2019" name="Int. J. Syst. Evol. Microbiol.">
        <title>The Global Catalogue of Microorganisms (GCM) 10K type strain sequencing project: providing services to taxonomists for standard genome sequencing and annotation.</title>
        <authorList>
            <consortium name="The Broad Institute Genomics Platform"/>
            <consortium name="The Broad Institute Genome Sequencing Center for Infectious Disease"/>
            <person name="Wu L."/>
            <person name="Ma J."/>
        </authorList>
    </citation>
    <scope>NUCLEOTIDE SEQUENCE [LARGE SCALE GENOMIC DNA]</scope>
    <source>
        <strain evidence="4">CGMCC-1.15741</strain>
    </source>
</reference>
<dbReference type="InterPro" id="IPR036465">
    <property type="entry name" value="vWFA_dom_sf"/>
</dbReference>
<evidence type="ECO:0000313" key="4">
    <source>
        <dbReference type="Proteomes" id="UP001596303"/>
    </source>
</evidence>
<keyword evidence="1" id="KW-0812">Transmembrane</keyword>
<name>A0ABW1SFA2_9PROT</name>